<evidence type="ECO:0000313" key="1">
    <source>
        <dbReference type="EMBL" id="AOS82909.1"/>
    </source>
</evidence>
<sequence length="151" mass="17123">MNTMRKESAPDKFDLYILNVDEFKALNQQKNELKEKIAELQLQFEESIRPFETELNVVIKKLENNLSKMEGGPVAKPATAKFGRGKLGISIKNLLQANPDKAFKPREIAAALQTKGTAVSLWFNKYGNQDPEIERIPVGEGGKRFIYQIKK</sequence>
<dbReference type="EMBL" id="CP017305">
    <property type="protein sequence ID" value="AOS82909.1"/>
    <property type="molecule type" value="Genomic_DNA"/>
</dbReference>
<dbReference type="Proteomes" id="UP000095185">
    <property type="component" value="Chromosome"/>
</dbReference>
<reference evidence="1" key="1">
    <citation type="submission" date="2016-09" db="EMBL/GenBank/DDBJ databases">
        <title>Genome sequence of Chlorobaculum limnaeum.</title>
        <authorList>
            <person name="Liu Z."/>
            <person name="Tank M."/>
            <person name="Bryant D.A."/>
        </authorList>
    </citation>
    <scope>NUCLEOTIDE SEQUENCE [LARGE SCALE GENOMIC DNA]</scope>
    <source>
        <strain evidence="1">DSM 1677</strain>
    </source>
</reference>
<accession>A0A1D8D602</accession>
<organism evidence="1 2">
    <name type="scientific">Chlorobaculum limnaeum</name>
    <dbReference type="NCBI Taxonomy" id="274537"/>
    <lineage>
        <taxon>Bacteria</taxon>
        <taxon>Pseudomonadati</taxon>
        <taxon>Chlorobiota</taxon>
        <taxon>Chlorobiia</taxon>
        <taxon>Chlorobiales</taxon>
        <taxon>Chlorobiaceae</taxon>
        <taxon>Chlorobaculum</taxon>
    </lineage>
</organism>
<dbReference type="KEGG" id="clz:BIU88_01340"/>
<protein>
    <submittedName>
        <fullName evidence="1">Uncharacterized protein</fullName>
    </submittedName>
</protein>
<dbReference type="AlphaFoldDB" id="A0A1D8D602"/>
<name>A0A1D8D602_CHLLM</name>
<keyword evidence="2" id="KW-1185">Reference proteome</keyword>
<evidence type="ECO:0000313" key="2">
    <source>
        <dbReference type="Proteomes" id="UP000095185"/>
    </source>
</evidence>
<dbReference type="OrthoDB" id="595227at2"/>
<proteinExistence type="predicted"/>
<gene>
    <name evidence="1" type="ORF">BIU88_01340</name>
</gene>